<evidence type="ECO:0000313" key="16">
    <source>
        <dbReference type="EMBL" id="QKE27652.1"/>
    </source>
</evidence>
<evidence type="ECO:0000256" key="3">
    <source>
        <dbReference type="ARBA" id="ARBA00012438"/>
    </source>
</evidence>
<keyword evidence="6" id="KW-0808">Transferase</keyword>
<evidence type="ECO:0000256" key="1">
    <source>
        <dbReference type="ARBA" id="ARBA00000085"/>
    </source>
</evidence>
<comment type="subcellular location">
    <subcellularLocation>
        <location evidence="2">Cell membrane</location>
        <topology evidence="2">Multi-pass membrane protein</topology>
    </subcellularLocation>
</comment>
<dbReference type="InterPro" id="IPR036097">
    <property type="entry name" value="HisK_dim/P_sf"/>
</dbReference>
<keyword evidence="11 14" id="KW-1133">Transmembrane helix</keyword>
<name>A0A6M8ECJ3_9BACT</name>
<keyword evidence="8" id="KW-0547">Nucleotide-binding</keyword>
<evidence type="ECO:0000256" key="7">
    <source>
        <dbReference type="ARBA" id="ARBA00022692"/>
    </source>
</evidence>
<dbReference type="PANTHER" id="PTHR45528:SF1">
    <property type="entry name" value="SENSOR HISTIDINE KINASE CPXA"/>
    <property type="match status" value="1"/>
</dbReference>
<dbReference type="Gene3D" id="3.30.565.10">
    <property type="entry name" value="Histidine kinase-like ATPase, C-terminal domain"/>
    <property type="match status" value="1"/>
</dbReference>
<dbReference type="PROSITE" id="PS50109">
    <property type="entry name" value="HIS_KIN"/>
    <property type="match status" value="1"/>
</dbReference>
<evidence type="ECO:0000256" key="11">
    <source>
        <dbReference type="ARBA" id="ARBA00022989"/>
    </source>
</evidence>
<dbReference type="AlphaFoldDB" id="A0A6M8ECJ3"/>
<dbReference type="GO" id="GO:0000155">
    <property type="term" value="F:phosphorelay sensor kinase activity"/>
    <property type="evidence" value="ECO:0007669"/>
    <property type="project" value="InterPro"/>
</dbReference>
<keyword evidence="13 14" id="KW-0472">Membrane</keyword>
<accession>A0A6M8ECJ3</accession>
<evidence type="ECO:0000256" key="9">
    <source>
        <dbReference type="ARBA" id="ARBA00022777"/>
    </source>
</evidence>
<dbReference type="RefSeq" id="WP_172124578.1">
    <property type="nucleotide sequence ID" value="NZ_CP042652.1"/>
</dbReference>
<dbReference type="InterPro" id="IPR005467">
    <property type="entry name" value="His_kinase_dom"/>
</dbReference>
<dbReference type="InterPro" id="IPR050398">
    <property type="entry name" value="HssS/ArlS-like"/>
</dbReference>
<dbReference type="EC" id="2.7.13.3" evidence="3"/>
<sequence length="541" mass="63728">MKDFLPKSSTILFFTILLFLLFSFISYRLLVKNLSDDHLKNQEITFYQIQKDTNNLLTKLLYKFSTQKEILLAKHKEVLTYLQDKSYDIPLDEIYKKINENTSDSEYNIYITDENLIIKNTTFPADLDFDLSFAKELFENHYKSNIIAVSPPIFEMYSLKFFSYTDSYLSKKDNKVLQVSYTFNQLNDDLKKLQHVIDSNPKIKASNAYILFNDGYIGDFIFKSLKSYKPTLKDIEERIKKGEELSNEIKENEYKTAYLEKENNKYKVTYFSQKSPIFDEAKIVYSIVFDESEYNNNLIKLNLAMIFICFIGIITIYIIYKVRFKENLLTYKDKFIEHSVHEIKTPLAIISLNIQLRNKFFGQDKYSKKIEGALKTLENSYEDMTFLHTKEKINYHIEHISLQKILKDRIKYFEIIASTQNRKLDLEVINNIYIDTSKIELHRLIDNNLSNAIKYSKIESTIKIILKDNVLEFQSFGKKIIDVNKIFDKYARENDSSGGHGLGLSIVKDICKKYNIDVKVTSMENSLNIFSYKFNCHNIDI</sequence>
<evidence type="ECO:0000256" key="5">
    <source>
        <dbReference type="ARBA" id="ARBA00022553"/>
    </source>
</evidence>
<comment type="catalytic activity">
    <reaction evidence="1">
        <text>ATP + protein L-histidine = ADP + protein N-phospho-L-histidine.</text>
        <dbReference type="EC" id="2.7.13.3"/>
    </reaction>
</comment>
<evidence type="ECO:0000256" key="2">
    <source>
        <dbReference type="ARBA" id="ARBA00004651"/>
    </source>
</evidence>
<evidence type="ECO:0000259" key="15">
    <source>
        <dbReference type="PROSITE" id="PS50109"/>
    </source>
</evidence>
<keyword evidence="5" id="KW-0597">Phosphoprotein</keyword>
<evidence type="ECO:0000256" key="4">
    <source>
        <dbReference type="ARBA" id="ARBA00022475"/>
    </source>
</evidence>
<reference evidence="16 17" key="1">
    <citation type="submission" date="2019-08" db="EMBL/GenBank/DDBJ databases">
        <title>Complete genome sequence of Arcobacter acticola.</title>
        <authorList>
            <person name="Miller W."/>
        </authorList>
    </citation>
    <scope>NUCLEOTIDE SEQUENCE [LARGE SCALE GENOMIC DNA]</scope>
    <source>
        <strain evidence="16 17">KCTC 52212</strain>
    </source>
</reference>
<feature type="transmembrane region" description="Helical" evidence="14">
    <location>
        <begin position="301"/>
        <end position="320"/>
    </location>
</feature>
<dbReference type="InterPro" id="IPR036890">
    <property type="entry name" value="HATPase_C_sf"/>
</dbReference>
<dbReference type="GO" id="GO:0005524">
    <property type="term" value="F:ATP binding"/>
    <property type="evidence" value="ECO:0007669"/>
    <property type="project" value="UniProtKB-KW"/>
</dbReference>
<feature type="transmembrane region" description="Helical" evidence="14">
    <location>
        <begin position="12"/>
        <end position="31"/>
    </location>
</feature>
<gene>
    <name evidence="16" type="ORF">AACT_0442</name>
</gene>
<evidence type="ECO:0000256" key="8">
    <source>
        <dbReference type="ARBA" id="ARBA00022741"/>
    </source>
</evidence>
<evidence type="ECO:0000256" key="13">
    <source>
        <dbReference type="ARBA" id="ARBA00023136"/>
    </source>
</evidence>
<keyword evidence="9 16" id="KW-0418">Kinase</keyword>
<dbReference type="SMART" id="SM00387">
    <property type="entry name" value="HATPase_c"/>
    <property type="match status" value="1"/>
</dbReference>
<proteinExistence type="predicted"/>
<evidence type="ECO:0000256" key="12">
    <source>
        <dbReference type="ARBA" id="ARBA00023012"/>
    </source>
</evidence>
<dbReference type="KEGG" id="paco:AACT_0442"/>
<keyword evidence="4" id="KW-1003">Cell membrane</keyword>
<dbReference type="Pfam" id="PF02518">
    <property type="entry name" value="HATPase_c"/>
    <property type="match status" value="1"/>
</dbReference>
<dbReference type="InterPro" id="IPR003594">
    <property type="entry name" value="HATPase_dom"/>
</dbReference>
<dbReference type="SUPFAM" id="SSF47384">
    <property type="entry name" value="Homodimeric domain of signal transducing histidine kinase"/>
    <property type="match status" value="1"/>
</dbReference>
<dbReference type="EMBL" id="CP042652">
    <property type="protein sequence ID" value="QKE27652.1"/>
    <property type="molecule type" value="Genomic_DNA"/>
</dbReference>
<keyword evidence="10" id="KW-0067">ATP-binding</keyword>
<dbReference type="Proteomes" id="UP000503483">
    <property type="component" value="Chromosome"/>
</dbReference>
<keyword evidence="12" id="KW-0902">Two-component regulatory system</keyword>
<dbReference type="Gene3D" id="1.10.287.130">
    <property type="match status" value="1"/>
</dbReference>
<keyword evidence="7 14" id="KW-0812">Transmembrane</keyword>
<dbReference type="GO" id="GO:0005886">
    <property type="term" value="C:plasma membrane"/>
    <property type="evidence" value="ECO:0007669"/>
    <property type="project" value="UniProtKB-SubCell"/>
</dbReference>
<organism evidence="16 17">
    <name type="scientific">Arcobacter acticola</name>
    <dbReference type="NCBI Taxonomy" id="1849015"/>
    <lineage>
        <taxon>Bacteria</taxon>
        <taxon>Pseudomonadati</taxon>
        <taxon>Campylobacterota</taxon>
        <taxon>Epsilonproteobacteria</taxon>
        <taxon>Campylobacterales</taxon>
        <taxon>Arcobacteraceae</taxon>
        <taxon>Arcobacter</taxon>
    </lineage>
</organism>
<dbReference type="InterPro" id="IPR003661">
    <property type="entry name" value="HisK_dim/P_dom"/>
</dbReference>
<dbReference type="SUPFAM" id="SSF55874">
    <property type="entry name" value="ATPase domain of HSP90 chaperone/DNA topoisomerase II/histidine kinase"/>
    <property type="match status" value="1"/>
</dbReference>
<evidence type="ECO:0000313" key="17">
    <source>
        <dbReference type="Proteomes" id="UP000503483"/>
    </source>
</evidence>
<feature type="domain" description="Histidine kinase" evidence="15">
    <location>
        <begin position="338"/>
        <end position="538"/>
    </location>
</feature>
<dbReference type="CDD" id="cd00082">
    <property type="entry name" value="HisKA"/>
    <property type="match status" value="1"/>
</dbReference>
<keyword evidence="17" id="KW-1185">Reference proteome</keyword>
<protein>
    <recommendedName>
        <fullName evidence="3">histidine kinase</fullName>
        <ecNumber evidence="3">2.7.13.3</ecNumber>
    </recommendedName>
</protein>
<evidence type="ECO:0000256" key="14">
    <source>
        <dbReference type="SAM" id="Phobius"/>
    </source>
</evidence>
<dbReference type="PANTHER" id="PTHR45528">
    <property type="entry name" value="SENSOR HISTIDINE KINASE CPXA"/>
    <property type="match status" value="1"/>
</dbReference>
<evidence type="ECO:0000256" key="10">
    <source>
        <dbReference type="ARBA" id="ARBA00022840"/>
    </source>
</evidence>
<evidence type="ECO:0000256" key="6">
    <source>
        <dbReference type="ARBA" id="ARBA00022679"/>
    </source>
</evidence>